<feature type="transmembrane region" description="Helical" evidence="10">
    <location>
        <begin position="295"/>
        <end position="318"/>
    </location>
</feature>
<evidence type="ECO:0000256" key="8">
    <source>
        <dbReference type="ARBA" id="ARBA00023170"/>
    </source>
</evidence>
<feature type="transmembrane region" description="Helical" evidence="10">
    <location>
        <begin position="195"/>
        <end position="218"/>
    </location>
</feature>
<evidence type="ECO:0000313" key="11">
    <source>
        <dbReference type="EMBL" id="CAD0198489.1"/>
    </source>
</evidence>
<dbReference type="AlphaFoldDB" id="A0A9N8PY78"/>
<accession>A0A9N8PY78</accession>
<dbReference type="GO" id="GO:0005549">
    <property type="term" value="F:odorant binding"/>
    <property type="evidence" value="ECO:0007669"/>
    <property type="project" value="InterPro"/>
</dbReference>
<comment type="similarity">
    <text evidence="10">Belongs to the insect chemoreceptor superfamily. Heteromeric odorant receptor channel (TC 1.A.69) family.</text>
</comment>
<keyword evidence="5 10" id="KW-0552">Olfaction</keyword>
<keyword evidence="6 10" id="KW-1133">Transmembrane helix</keyword>
<proteinExistence type="inferred from homology"/>
<dbReference type="GO" id="GO:0007165">
    <property type="term" value="P:signal transduction"/>
    <property type="evidence" value="ECO:0007669"/>
    <property type="project" value="UniProtKB-KW"/>
</dbReference>
<feature type="transmembrane region" description="Helical" evidence="10">
    <location>
        <begin position="260"/>
        <end position="289"/>
    </location>
</feature>
<feature type="transmembrane region" description="Helical" evidence="10">
    <location>
        <begin position="136"/>
        <end position="153"/>
    </location>
</feature>
<dbReference type="Pfam" id="PF02949">
    <property type="entry name" value="7tm_6"/>
    <property type="match status" value="1"/>
</dbReference>
<keyword evidence="3 10" id="KW-0716">Sensory transduction</keyword>
<keyword evidence="4 10" id="KW-0812">Transmembrane</keyword>
<keyword evidence="9 10" id="KW-0807">Transducer</keyword>
<evidence type="ECO:0000256" key="3">
    <source>
        <dbReference type="ARBA" id="ARBA00022606"/>
    </source>
</evidence>
<evidence type="ECO:0000256" key="7">
    <source>
        <dbReference type="ARBA" id="ARBA00023136"/>
    </source>
</evidence>
<evidence type="ECO:0000256" key="4">
    <source>
        <dbReference type="ARBA" id="ARBA00022692"/>
    </source>
</evidence>
<evidence type="ECO:0000256" key="5">
    <source>
        <dbReference type="ARBA" id="ARBA00022725"/>
    </source>
</evidence>
<protein>
    <recommendedName>
        <fullName evidence="10">Odorant receptor</fullName>
    </recommendedName>
</protein>
<comment type="caution">
    <text evidence="10">Lacks conserved residue(s) required for the propagation of feature annotation.</text>
</comment>
<dbReference type="InterPro" id="IPR004117">
    <property type="entry name" value="7tm6_olfct_rcpt"/>
</dbReference>
<gene>
    <name evidence="11" type="ORF">CINC_LOCUS12762</name>
</gene>
<evidence type="ECO:0000256" key="2">
    <source>
        <dbReference type="ARBA" id="ARBA00022475"/>
    </source>
</evidence>
<evidence type="ECO:0000313" key="12">
    <source>
        <dbReference type="Proteomes" id="UP001154114"/>
    </source>
</evidence>
<sequence>MTSKYSIRNFLSFLEDPDYPSVGPHLKLLRCTGLWQSSVKSTLNRFKQFLFYVTIIFFFSQYIKSCIHLNPDSLKLILQYAPFHMGIIKSCFFQKDFKNWKRLIEYMSAVELKQLGAGYKNCDQVINEYIIRNRKVSYFFWALAFFSNFSIFSEPYQKNQVNVNGTSVYLNIFDGYTPFSKEPPGYYISMSIQTVLGHIVSAYVVSWDTLVVSIMIFFAGQLKITRIYCINMIEANNSTKSHHNIAECHEFHSALVENQYLFNALISPVMFVYLIVISVNLGLCIIQIAEIQDDLATLMSSVLFVVACLIQLLIFYWYANEVTFESTFVSYSTFQSDWPDSDKKVQREVALLSMKMDKVLEFKAGPFNKMSLATFVSILRASYSFYTLLNSTN</sequence>
<reference evidence="11" key="1">
    <citation type="submission" date="2021-12" db="EMBL/GenBank/DDBJ databases">
        <authorList>
            <person name="King R."/>
        </authorList>
    </citation>
    <scope>NUCLEOTIDE SEQUENCE</scope>
</reference>
<evidence type="ECO:0000256" key="1">
    <source>
        <dbReference type="ARBA" id="ARBA00004651"/>
    </source>
</evidence>
<dbReference type="EMBL" id="LR824011">
    <property type="protein sequence ID" value="CAD0198489.1"/>
    <property type="molecule type" value="Genomic_DNA"/>
</dbReference>
<evidence type="ECO:0000256" key="10">
    <source>
        <dbReference type="RuleBase" id="RU351113"/>
    </source>
</evidence>
<comment type="subcellular location">
    <subcellularLocation>
        <location evidence="1 10">Cell membrane</location>
        <topology evidence="1 10">Multi-pass membrane protein</topology>
    </subcellularLocation>
</comment>
<keyword evidence="7 10" id="KW-0472">Membrane</keyword>
<dbReference type="GO" id="GO:0004984">
    <property type="term" value="F:olfactory receptor activity"/>
    <property type="evidence" value="ECO:0007669"/>
    <property type="project" value="InterPro"/>
</dbReference>
<evidence type="ECO:0000256" key="9">
    <source>
        <dbReference type="ARBA" id="ARBA00023224"/>
    </source>
</evidence>
<dbReference type="PANTHER" id="PTHR21137:SF35">
    <property type="entry name" value="ODORANT RECEPTOR 19A-RELATED"/>
    <property type="match status" value="1"/>
</dbReference>
<dbReference type="OrthoDB" id="7677057at2759"/>
<organism evidence="11 12">
    <name type="scientific">Chrysodeixis includens</name>
    <name type="common">Soybean looper</name>
    <name type="synonym">Pseudoplusia includens</name>
    <dbReference type="NCBI Taxonomy" id="689277"/>
    <lineage>
        <taxon>Eukaryota</taxon>
        <taxon>Metazoa</taxon>
        <taxon>Ecdysozoa</taxon>
        <taxon>Arthropoda</taxon>
        <taxon>Hexapoda</taxon>
        <taxon>Insecta</taxon>
        <taxon>Pterygota</taxon>
        <taxon>Neoptera</taxon>
        <taxon>Endopterygota</taxon>
        <taxon>Lepidoptera</taxon>
        <taxon>Glossata</taxon>
        <taxon>Ditrysia</taxon>
        <taxon>Noctuoidea</taxon>
        <taxon>Noctuidae</taxon>
        <taxon>Plusiinae</taxon>
        <taxon>Chrysodeixis</taxon>
    </lineage>
</organism>
<evidence type="ECO:0000256" key="6">
    <source>
        <dbReference type="ARBA" id="ARBA00022989"/>
    </source>
</evidence>
<feature type="transmembrane region" description="Helical" evidence="10">
    <location>
        <begin position="49"/>
        <end position="70"/>
    </location>
</feature>
<dbReference type="GO" id="GO:0005886">
    <property type="term" value="C:plasma membrane"/>
    <property type="evidence" value="ECO:0007669"/>
    <property type="project" value="UniProtKB-SubCell"/>
</dbReference>
<keyword evidence="8 10" id="KW-0675">Receptor</keyword>
<dbReference type="PANTHER" id="PTHR21137">
    <property type="entry name" value="ODORANT RECEPTOR"/>
    <property type="match status" value="1"/>
</dbReference>
<feature type="transmembrane region" description="Helical" evidence="10">
    <location>
        <begin position="76"/>
        <end position="93"/>
    </location>
</feature>
<dbReference type="Proteomes" id="UP001154114">
    <property type="component" value="Chromosome 8"/>
</dbReference>
<name>A0A9N8PY78_CHRIL</name>
<keyword evidence="12" id="KW-1185">Reference proteome</keyword>
<keyword evidence="2" id="KW-1003">Cell membrane</keyword>